<dbReference type="GO" id="GO:0003796">
    <property type="term" value="F:lysozyme activity"/>
    <property type="evidence" value="ECO:0007669"/>
    <property type="project" value="UniProtKB-EC"/>
</dbReference>
<keyword evidence="4" id="KW-0326">Glycosidase</keyword>
<sequence>MQISDRGLLEIAEHEGIVPAPYYDSVGVLTYGIGHTKNAGGIDPADLPRGMPADLDAAIDHAIEVFRQDIASYEARVNEAIKVPLAQHQFDALGSFDLNTGGIYRAILTRQINAGDPKASEHFFGWLRPPEIRKRRTAEKRLFDTGDYDWNGDEIAIWRVDERGKLRGVLKTITGAELLARMQRPAVAPVEPGQGDGSPENLIAQIHALTAAHLAQSAA</sequence>
<organism evidence="5 6">
    <name type="scientific">Limimaricola cinnabarinus</name>
    <dbReference type="NCBI Taxonomy" id="1125964"/>
    <lineage>
        <taxon>Bacteria</taxon>
        <taxon>Pseudomonadati</taxon>
        <taxon>Pseudomonadota</taxon>
        <taxon>Alphaproteobacteria</taxon>
        <taxon>Rhodobacterales</taxon>
        <taxon>Paracoccaceae</taxon>
        <taxon>Limimaricola</taxon>
    </lineage>
</organism>
<dbReference type="EMBL" id="NQWH01000010">
    <property type="protein sequence ID" value="PHP27989.1"/>
    <property type="molecule type" value="Genomic_DNA"/>
</dbReference>
<dbReference type="InterPro" id="IPR033907">
    <property type="entry name" value="Endolysin_autolysin"/>
</dbReference>
<evidence type="ECO:0000256" key="1">
    <source>
        <dbReference type="ARBA" id="ARBA00022529"/>
    </source>
</evidence>
<dbReference type="Pfam" id="PF00959">
    <property type="entry name" value="Phage_lysozyme"/>
    <property type="match status" value="1"/>
</dbReference>
<dbReference type="InterPro" id="IPR023346">
    <property type="entry name" value="Lysozyme-like_dom_sf"/>
</dbReference>
<evidence type="ECO:0000313" key="6">
    <source>
        <dbReference type="Proteomes" id="UP000221860"/>
    </source>
</evidence>
<keyword evidence="2 4" id="KW-0081">Bacteriolytic enzyme</keyword>
<dbReference type="Proteomes" id="UP000221860">
    <property type="component" value="Unassembled WGS sequence"/>
</dbReference>
<reference evidence="5 6" key="1">
    <citation type="submission" date="2017-08" db="EMBL/GenBank/DDBJ databases">
        <title>Draft Genome Sequence of Loktanella cinnabarina Strain XM1, Isolated from Coastal Surface Water.</title>
        <authorList>
            <person name="Ma R."/>
            <person name="Wang J."/>
            <person name="Wang Q."/>
            <person name="Ma Z."/>
            <person name="Li J."/>
            <person name="Chen L."/>
        </authorList>
    </citation>
    <scope>NUCLEOTIDE SEQUENCE [LARGE SCALE GENOMIC DNA]</scope>
    <source>
        <strain evidence="5 6">XM1</strain>
    </source>
</reference>
<comment type="catalytic activity">
    <reaction evidence="4">
        <text>Hydrolysis of (1-&gt;4)-beta-linkages between N-acetylmuramic acid and N-acetyl-D-glucosamine residues in a peptidoglycan and between N-acetyl-D-glucosamine residues in chitodextrins.</text>
        <dbReference type="EC" id="3.2.1.17"/>
    </reaction>
</comment>
<dbReference type="CDD" id="cd00737">
    <property type="entry name" value="lyz_endolysin_autolysin"/>
    <property type="match status" value="1"/>
</dbReference>
<dbReference type="PANTHER" id="PTHR38107:SF3">
    <property type="entry name" value="LYSOZYME RRRD-RELATED"/>
    <property type="match status" value="1"/>
</dbReference>
<dbReference type="InterPro" id="IPR051018">
    <property type="entry name" value="Bacteriophage_GH24"/>
</dbReference>
<dbReference type="GO" id="GO:0031640">
    <property type="term" value="P:killing of cells of another organism"/>
    <property type="evidence" value="ECO:0007669"/>
    <property type="project" value="UniProtKB-KW"/>
</dbReference>
<dbReference type="AlphaFoldDB" id="A0A2G1MGW0"/>
<protein>
    <recommendedName>
        <fullName evidence="4">Lysozyme</fullName>
        <ecNumber evidence="4">3.2.1.17</ecNumber>
    </recommendedName>
</protein>
<evidence type="ECO:0000256" key="2">
    <source>
        <dbReference type="ARBA" id="ARBA00022638"/>
    </source>
</evidence>
<dbReference type="InterPro" id="IPR002196">
    <property type="entry name" value="Glyco_hydro_24"/>
</dbReference>
<accession>A0A2G1MGW0</accession>
<dbReference type="GO" id="GO:0042742">
    <property type="term" value="P:defense response to bacterium"/>
    <property type="evidence" value="ECO:0007669"/>
    <property type="project" value="UniProtKB-KW"/>
</dbReference>
<dbReference type="PANTHER" id="PTHR38107">
    <property type="match status" value="1"/>
</dbReference>
<comment type="caution">
    <text evidence="5">The sequence shown here is derived from an EMBL/GenBank/DDBJ whole genome shotgun (WGS) entry which is preliminary data.</text>
</comment>
<evidence type="ECO:0000256" key="4">
    <source>
        <dbReference type="RuleBase" id="RU003788"/>
    </source>
</evidence>
<dbReference type="RefSeq" id="WP_099276259.1">
    <property type="nucleotide sequence ID" value="NZ_KZ304956.1"/>
</dbReference>
<name>A0A2G1MGW0_9RHOB</name>
<keyword evidence="4" id="KW-0378">Hydrolase</keyword>
<keyword evidence="1 4" id="KW-0929">Antimicrobial</keyword>
<keyword evidence="6" id="KW-1185">Reference proteome</keyword>
<dbReference type="Gene3D" id="1.10.530.40">
    <property type="match status" value="1"/>
</dbReference>
<dbReference type="EC" id="3.2.1.17" evidence="4"/>
<dbReference type="InterPro" id="IPR023347">
    <property type="entry name" value="Lysozyme_dom_sf"/>
</dbReference>
<evidence type="ECO:0000256" key="3">
    <source>
        <dbReference type="ARBA" id="ARBA00023200"/>
    </source>
</evidence>
<evidence type="ECO:0000313" key="5">
    <source>
        <dbReference type="EMBL" id="PHP27989.1"/>
    </source>
</evidence>
<gene>
    <name evidence="5" type="ORF">CJ301_08365</name>
</gene>
<dbReference type="GO" id="GO:0009253">
    <property type="term" value="P:peptidoglycan catabolic process"/>
    <property type="evidence" value="ECO:0007669"/>
    <property type="project" value="InterPro"/>
</dbReference>
<dbReference type="GO" id="GO:0016998">
    <property type="term" value="P:cell wall macromolecule catabolic process"/>
    <property type="evidence" value="ECO:0007669"/>
    <property type="project" value="InterPro"/>
</dbReference>
<proteinExistence type="inferred from homology"/>
<comment type="similarity">
    <text evidence="4">Belongs to the glycosyl hydrolase 24 family.</text>
</comment>
<keyword evidence="3" id="KW-1035">Host cytoplasm</keyword>
<dbReference type="SUPFAM" id="SSF53955">
    <property type="entry name" value="Lysozyme-like"/>
    <property type="match status" value="1"/>
</dbReference>
<dbReference type="OrthoDB" id="5327667at2"/>